<evidence type="ECO:0000313" key="3">
    <source>
        <dbReference type="Proteomes" id="UP000706151"/>
    </source>
</evidence>
<dbReference type="AlphaFoldDB" id="A0A935T7V4"/>
<name>A0A935T7V4_9PROT</name>
<proteinExistence type="predicted"/>
<evidence type="ECO:0000256" key="1">
    <source>
        <dbReference type="SAM" id="MobiDB-lite"/>
    </source>
</evidence>
<evidence type="ECO:0000313" key="2">
    <source>
        <dbReference type="EMBL" id="MBK7954615.1"/>
    </source>
</evidence>
<dbReference type="Proteomes" id="UP000706151">
    <property type="component" value="Unassembled WGS sequence"/>
</dbReference>
<protein>
    <submittedName>
        <fullName evidence="2">Uncharacterized protein</fullName>
    </submittedName>
</protein>
<accession>A0A935T7V4</accession>
<organism evidence="2 3">
    <name type="scientific">Candidatus Accumulibacter affinis</name>
    <dbReference type="NCBI Taxonomy" id="2954384"/>
    <lineage>
        <taxon>Bacteria</taxon>
        <taxon>Pseudomonadati</taxon>
        <taxon>Pseudomonadota</taxon>
        <taxon>Betaproteobacteria</taxon>
        <taxon>Candidatus Accumulibacter</taxon>
    </lineage>
</organism>
<gene>
    <name evidence="2" type="ORF">IPK02_12040</name>
</gene>
<sequence>MTEQPLPNDEELMRALNANPQVKNRIASMLAVVQDAAGDLKEADAAEMRLIEEIRLMGQEAMQSWANRQVELTEQAVRRGGQVQREGKKNCAGTPPLATSA</sequence>
<comment type="caution">
    <text evidence="2">The sequence shown here is derived from an EMBL/GenBank/DDBJ whole genome shotgun (WGS) entry which is preliminary data.</text>
</comment>
<dbReference type="EMBL" id="JADJOT010000009">
    <property type="protein sequence ID" value="MBK7954615.1"/>
    <property type="molecule type" value="Genomic_DNA"/>
</dbReference>
<reference evidence="2 3" key="1">
    <citation type="submission" date="2020-10" db="EMBL/GenBank/DDBJ databases">
        <title>Connecting structure to function with the recovery of over 1000 high-quality activated sludge metagenome-assembled genomes encoding full-length rRNA genes using long-read sequencing.</title>
        <authorList>
            <person name="Singleton C.M."/>
            <person name="Petriglieri F."/>
            <person name="Kristensen J.M."/>
            <person name="Kirkegaard R.H."/>
            <person name="Michaelsen T.Y."/>
            <person name="Andersen M.H."/>
            <person name="Karst S.M."/>
            <person name="Dueholm M.S."/>
            <person name="Nielsen P.H."/>
            <person name="Albertsen M."/>
        </authorList>
    </citation>
    <scope>NUCLEOTIDE SEQUENCE [LARGE SCALE GENOMIC DNA]</scope>
    <source>
        <strain evidence="2">Fred_18-Q3-R57-64_BAT3C.720</strain>
    </source>
</reference>
<feature type="region of interest" description="Disordered" evidence="1">
    <location>
        <begin position="79"/>
        <end position="101"/>
    </location>
</feature>